<sequence>MKRELQQLRNCNSSKADALEMTHITQRIHELVAVVESLQQESSGLRSAITQKLDVDDAAQLVESCTTLVGLNSAMQHVERAMAEDFVTKSELQGVTQQVQAIQQQLRSELFHARYIWKEGRPSATKQTISWDTQIVNTRTDIFVWKRGSDQILLKIPGLYHLQAAFFTDFAPTIHILVNGEPALVYSAGEDDSALLANSGPKYEKEKTQNGRRPGPSVRRVHHSAGNIVGVAMDALLALPARAVVQIAYDIDENAQGFLSLRKL</sequence>
<protein>
    <recommendedName>
        <fullName evidence="3">C1q domain-containing protein</fullName>
    </recommendedName>
</protein>
<accession>K3WZW8</accession>
<dbReference type="OMA" id="QIDENKM"/>
<name>K3WZW8_GLOUD</name>
<dbReference type="EMBL" id="GL376596">
    <property type="status" value="NOT_ANNOTATED_CDS"/>
    <property type="molecule type" value="Genomic_DNA"/>
</dbReference>
<organism evidence="1 2">
    <name type="scientific">Globisporangium ultimum (strain ATCC 200006 / CBS 805.95 / DAOM BR144)</name>
    <name type="common">Pythium ultimum</name>
    <dbReference type="NCBI Taxonomy" id="431595"/>
    <lineage>
        <taxon>Eukaryota</taxon>
        <taxon>Sar</taxon>
        <taxon>Stramenopiles</taxon>
        <taxon>Oomycota</taxon>
        <taxon>Peronosporomycetes</taxon>
        <taxon>Pythiales</taxon>
        <taxon>Pythiaceae</taxon>
        <taxon>Globisporangium</taxon>
    </lineage>
</organism>
<reference evidence="2" key="1">
    <citation type="journal article" date="2010" name="Genome Biol.">
        <title>Genome sequence of the necrotrophic plant pathogen Pythium ultimum reveals original pathogenicity mechanisms and effector repertoire.</title>
        <authorList>
            <person name="Levesque C.A."/>
            <person name="Brouwer H."/>
            <person name="Cano L."/>
            <person name="Hamilton J.P."/>
            <person name="Holt C."/>
            <person name="Huitema E."/>
            <person name="Raffaele S."/>
            <person name="Robideau G.P."/>
            <person name="Thines M."/>
            <person name="Win J."/>
            <person name="Zerillo M.M."/>
            <person name="Beakes G.W."/>
            <person name="Boore J.L."/>
            <person name="Busam D."/>
            <person name="Dumas B."/>
            <person name="Ferriera S."/>
            <person name="Fuerstenberg S.I."/>
            <person name="Gachon C.M."/>
            <person name="Gaulin E."/>
            <person name="Govers F."/>
            <person name="Grenville-Briggs L."/>
            <person name="Horner N."/>
            <person name="Hostetler J."/>
            <person name="Jiang R.H."/>
            <person name="Johnson J."/>
            <person name="Krajaejun T."/>
            <person name="Lin H."/>
            <person name="Meijer H.J."/>
            <person name="Moore B."/>
            <person name="Morris P."/>
            <person name="Phuntmart V."/>
            <person name="Puiu D."/>
            <person name="Shetty J."/>
            <person name="Stajich J.E."/>
            <person name="Tripathy S."/>
            <person name="Wawra S."/>
            <person name="van West P."/>
            <person name="Whitty B.R."/>
            <person name="Coutinho P.M."/>
            <person name="Henrissat B."/>
            <person name="Martin F."/>
            <person name="Thomas P.D."/>
            <person name="Tyler B.M."/>
            <person name="De Vries R.P."/>
            <person name="Kamoun S."/>
            <person name="Yandell M."/>
            <person name="Tisserat N."/>
            <person name="Buell C.R."/>
        </authorList>
    </citation>
    <scope>NUCLEOTIDE SEQUENCE</scope>
    <source>
        <strain evidence="2">DAOM:BR144</strain>
    </source>
</reference>
<dbReference type="HOGENOM" id="CLU_971398_0_0_1"/>
<evidence type="ECO:0000313" key="1">
    <source>
        <dbReference type="EnsemblProtists" id="PYU1_T010517"/>
    </source>
</evidence>
<reference evidence="2" key="2">
    <citation type="submission" date="2010-04" db="EMBL/GenBank/DDBJ databases">
        <authorList>
            <person name="Buell R."/>
            <person name="Hamilton J."/>
            <person name="Hostetler J."/>
        </authorList>
    </citation>
    <scope>NUCLEOTIDE SEQUENCE [LARGE SCALE GENOMIC DNA]</scope>
    <source>
        <strain evidence="2">DAOM:BR144</strain>
    </source>
</reference>
<dbReference type="Proteomes" id="UP000019132">
    <property type="component" value="Unassembled WGS sequence"/>
</dbReference>
<dbReference type="eggNOG" id="ENOG502S2UU">
    <property type="taxonomic scope" value="Eukaryota"/>
</dbReference>
<evidence type="ECO:0008006" key="3">
    <source>
        <dbReference type="Google" id="ProtNLM"/>
    </source>
</evidence>
<evidence type="ECO:0000313" key="2">
    <source>
        <dbReference type="Proteomes" id="UP000019132"/>
    </source>
</evidence>
<dbReference type="EnsemblProtists" id="PYU1_T010517">
    <property type="protein sequence ID" value="PYU1_T010517"/>
    <property type="gene ID" value="PYU1_G010495"/>
</dbReference>
<dbReference type="PANTHER" id="PTHR40131:SF1">
    <property type="entry name" value="C1Q DOMAIN-CONTAINING PROTEIN"/>
    <property type="match status" value="1"/>
</dbReference>
<dbReference type="PANTHER" id="PTHR40131">
    <property type="entry name" value="C1Q DOMAIN-CONTAINING PROTEIN"/>
    <property type="match status" value="1"/>
</dbReference>
<proteinExistence type="predicted"/>
<dbReference type="InParanoid" id="K3WZW8"/>
<dbReference type="STRING" id="431595.K3WZW8"/>
<reference evidence="1" key="3">
    <citation type="submission" date="2015-02" db="UniProtKB">
        <authorList>
            <consortium name="EnsemblProtists"/>
        </authorList>
    </citation>
    <scope>IDENTIFICATION</scope>
    <source>
        <strain evidence="1">DAOM BR144</strain>
    </source>
</reference>
<keyword evidence="2" id="KW-1185">Reference proteome</keyword>
<dbReference type="AlphaFoldDB" id="K3WZW8"/>
<dbReference type="VEuPathDB" id="FungiDB:PYU1_G010495"/>